<proteinExistence type="predicted"/>
<organism evidence="1">
    <name type="scientific">Podoviridae sp. ctlpi2</name>
    <dbReference type="NCBI Taxonomy" id="2826574"/>
    <lineage>
        <taxon>Viruses</taxon>
        <taxon>Duplodnaviria</taxon>
        <taxon>Heunggongvirae</taxon>
        <taxon>Uroviricota</taxon>
        <taxon>Caudoviricetes</taxon>
    </lineage>
</organism>
<sequence length="29" mass="3402">MQHPPYPKHPSFFLTPHFSALLLSKSMDF</sequence>
<name>A0A8S5MLP5_9CAUD</name>
<dbReference type="EMBL" id="BK014928">
    <property type="protein sequence ID" value="DAD83152.1"/>
    <property type="molecule type" value="Genomic_DNA"/>
</dbReference>
<accession>A0A8S5MLP5</accession>
<evidence type="ECO:0000313" key="1">
    <source>
        <dbReference type="EMBL" id="DAD83152.1"/>
    </source>
</evidence>
<protein>
    <submittedName>
        <fullName evidence="1">Uncharacterized protein</fullName>
    </submittedName>
</protein>
<reference evidence="1" key="1">
    <citation type="journal article" date="2021" name="Proc. Natl. Acad. Sci. U.S.A.">
        <title>A Catalog of Tens of Thousands of Viruses from Human Metagenomes Reveals Hidden Associations with Chronic Diseases.</title>
        <authorList>
            <person name="Tisza M.J."/>
            <person name="Buck C.B."/>
        </authorList>
    </citation>
    <scope>NUCLEOTIDE SEQUENCE</scope>
    <source>
        <strain evidence="1">Ctlpi2</strain>
    </source>
</reference>